<dbReference type="SUPFAM" id="SSF56219">
    <property type="entry name" value="DNase I-like"/>
    <property type="match status" value="1"/>
</dbReference>
<reference evidence="1" key="2">
    <citation type="journal article" date="2023" name="Science">
        <title>Genomic signatures of disease resistance in endangered staghorn corals.</title>
        <authorList>
            <person name="Vollmer S.V."/>
            <person name="Selwyn J.D."/>
            <person name="Despard B.A."/>
            <person name="Roesel C.L."/>
        </authorList>
    </citation>
    <scope>NUCLEOTIDE SEQUENCE</scope>
    <source>
        <strain evidence="1">K2</strain>
    </source>
</reference>
<evidence type="ECO:0000313" key="1">
    <source>
        <dbReference type="EMBL" id="KAK2553804.1"/>
    </source>
</evidence>
<reference evidence="1" key="1">
    <citation type="journal article" date="2023" name="G3 (Bethesda)">
        <title>Whole genome assembly and annotation of the endangered Caribbean coral Acropora cervicornis.</title>
        <authorList>
            <person name="Selwyn J.D."/>
            <person name="Vollmer S.V."/>
        </authorList>
    </citation>
    <scope>NUCLEOTIDE SEQUENCE</scope>
    <source>
        <strain evidence="1">K2</strain>
    </source>
</reference>
<name>A0AAD9UXP0_ACRCE</name>
<evidence type="ECO:0000313" key="2">
    <source>
        <dbReference type="Proteomes" id="UP001249851"/>
    </source>
</evidence>
<dbReference type="AlphaFoldDB" id="A0AAD9UXP0"/>
<keyword evidence="2" id="KW-1185">Reference proteome</keyword>
<organism evidence="1 2">
    <name type="scientific">Acropora cervicornis</name>
    <name type="common">Staghorn coral</name>
    <dbReference type="NCBI Taxonomy" id="6130"/>
    <lineage>
        <taxon>Eukaryota</taxon>
        <taxon>Metazoa</taxon>
        <taxon>Cnidaria</taxon>
        <taxon>Anthozoa</taxon>
        <taxon>Hexacorallia</taxon>
        <taxon>Scleractinia</taxon>
        <taxon>Astrocoeniina</taxon>
        <taxon>Acroporidae</taxon>
        <taxon>Acropora</taxon>
    </lineage>
</organism>
<dbReference type="InterPro" id="IPR036691">
    <property type="entry name" value="Endo/exonu/phosph_ase_sf"/>
</dbReference>
<dbReference type="Proteomes" id="UP001249851">
    <property type="component" value="Unassembled WGS sequence"/>
</dbReference>
<accession>A0AAD9UXP0</accession>
<dbReference type="Gene3D" id="3.60.10.10">
    <property type="entry name" value="Endonuclease/exonuclease/phosphatase"/>
    <property type="match status" value="1"/>
</dbReference>
<sequence length="150" mass="17203">MSRSLAQLRHVPISRQPNKVFCPTFALANMMSLSPKIGELRCFINDKRPDLVSLTETWIYDSDAYDHHLHIPSNNLILKNRALGIHGGVGLYIKSKIKFKALTDLYHPSLEIFRVHVPDKNLIKQQKDKGKFNYFIVNATYNLTVQKGIL</sequence>
<dbReference type="EMBL" id="JARQWQ010000074">
    <property type="protein sequence ID" value="KAK2553804.1"/>
    <property type="molecule type" value="Genomic_DNA"/>
</dbReference>
<comment type="caution">
    <text evidence="1">The sequence shown here is derived from an EMBL/GenBank/DDBJ whole genome shotgun (WGS) entry which is preliminary data.</text>
</comment>
<protein>
    <submittedName>
        <fullName evidence="1">Uncharacterized protein</fullName>
    </submittedName>
</protein>
<proteinExistence type="predicted"/>
<gene>
    <name evidence="1" type="ORF">P5673_024787</name>
</gene>